<dbReference type="InterPro" id="IPR036397">
    <property type="entry name" value="RNaseH_sf"/>
</dbReference>
<reference evidence="3" key="2">
    <citation type="submission" date="2019-09" db="UniProtKB">
        <authorList>
            <consortium name="WormBaseParasite"/>
        </authorList>
    </citation>
    <scope>IDENTIFICATION</scope>
</reference>
<dbReference type="PANTHER" id="PTHR46068:SF1">
    <property type="entry name" value="TRANSPOSASE IS30-LIKE HTH DOMAIN-CONTAINING PROTEIN"/>
    <property type="match status" value="1"/>
</dbReference>
<keyword evidence="2" id="KW-1185">Reference proteome</keyword>
<dbReference type="AlphaFoldDB" id="A0A183GI74"/>
<evidence type="ECO:0000313" key="1">
    <source>
        <dbReference type="EMBL" id="VDP31854.1"/>
    </source>
</evidence>
<proteinExistence type="predicted"/>
<dbReference type="PANTHER" id="PTHR46068">
    <property type="entry name" value="PROTEIN CBG27172"/>
    <property type="match status" value="1"/>
</dbReference>
<protein>
    <submittedName>
        <fullName evidence="3">DDE_3 domain-containing protein</fullName>
    </submittedName>
</protein>
<gene>
    <name evidence="1" type="ORF">HPBE_LOCUS22318</name>
</gene>
<dbReference type="WBParaSite" id="HPBE_0002231901-mRNA-1">
    <property type="protein sequence ID" value="HPBE_0002231901-mRNA-1"/>
    <property type="gene ID" value="HPBE_0002231901"/>
</dbReference>
<sequence>MMLPNSLISGDIGYAVKINTEDYQEKILRDVLLPWVAENAVSGERVLQQDWAPAHSARSTLAFCQSHFPGHWTKDFWPANSPDLNPMDFAVWGYLQQKVFSKSHQSLNALKASLQNVWDDIDVTFLRLTVISVEKRLKACTAAKGAHFEHLHE</sequence>
<reference evidence="1 2" key="1">
    <citation type="submission" date="2018-11" db="EMBL/GenBank/DDBJ databases">
        <authorList>
            <consortium name="Pathogen Informatics"/>
        </authorList>
    </citation>
    <scope>NUCLEOTIDE SEQUENCE [LARGE SCALE GENOMIC DNA]</scope>
</reference>
<dbReference type="EMBL" id="UZAH01033878">
    <property type="protein sequence ID" value="VDP31854.1"/>
    <property type="molecule type" value="Genomic_DNA"/>
</dbReference>
<accession>A0A3P8DIW3</accession>
<name>A0A183GI74_HELPZ</name>
<organism evidence="2 3">
    <name type="scientific">Heligmosomoides polygyrus</name>
    <name type="common">Parasitic roundworm</name>
    <dbReference type="NCBI Taxonomy" id="6339"/>
    <lineage>
        <taxon>Eukaryota</taxon>
        <taxon>Metazoa</taxon>
        <taxon>Ecdysozoa</taxon>
        <taxon>Nematoda</taxon>
        <taxon>Chromadorea</taxon>
        <taxon>Rhabditida</taxon>
        <taxon>Rhabditina</taxon>
        <taxon>Rhabditomorpha</taxon>
        <taxon>Strongyloidea</taxon>
        <taxon>Heligmosomidae</taxon>
        <taxon>Heligmosomoides</taxon>
    </lineage>
</organism>
<accession>A0A183GI74</accession>
<dbReference type="GO" id="GO:0003676">
    <property type="term" value="F:nucleic acid binding"/>
    <property type="evidence" value="ECO:0007669"/>
    <property type="project" value="InterPro"/>
</dbReference>
<dbReference type="OrthoDB" id="5871256at2759"/>
<dbReference type="Proteomes" id="UP000050761">
    <property type="component" value="Unassembled WGS sequence"/>
</dbReference>
<dbReference type="Gene3D" id="3.30.420.10">
    <property type="entry name" value="Ribonuclease H-like superfamily/Ribonuclease H"/>
    <property type="match status" value="1"/>
</dbReference>
<evidence type="ECO:0000313" key="2">
    <source>
        <dbReference type="Proteomes" id="UP000050761"/>
    </source>
</evidence>
<evidence type="ECO:0000313" key="3">
    <source>
        <dbReference type="WBParaSite" id="HPBE_0002231901-mRNA-1"/>
    </source>
</evidence>